<dbReference type="InterPro" id="IPR035979">
    <property type="entry name" value="RBD_domain_sf"/>
</dbReference>
<sequence length="317" mass="34396">MSLNQNNRDRRTTSATFHNNPKQRMLGGGSGGNWRAGNVAPAWRAGPTAGASGGIGRGMRGGGVEGSKILLSHLPVDVSENEVVELFKKTIGPLVPSGTFLIYNSQGRPKGMAIVSFQRTADAGVAKEKYDGKLIDGRRPIKIEIISEYDPQFTRPHLSHPSQPSQHPSHPPQPRQSTSLLDRISKPTSTTSSSTAPLWNNVHNAHNVHQLPRQAAAAELIASQAASSQGTPSFAKKRMKKGPKRLNKRGMGGVEIPRFAHAYNTQNAVNGMNRVGGSGGSGNQSHLSKHVRRTHKTKEQLDEEMDVYRAEEEDEED</sequence>
<dbReference type="Gene3D" id="3.30.70.330">
    <property type="match status" value="1"/>
</dbReference>
<feature type="compositionally biased region" description="Low complexity" evidence="3">
    <location>
        <begin position="159"/>
        <end position="168"/>
    </location>
</feature>
<evidence type="ECO:0000259" key="4">
    <source>
        <dbReference type="PROSITE" id="PS50102"/>
    </source>
</evidence>
<dbReference type="PROSITE" id="PS50102">
    <property type="entry name" value="RRM"/>
    <property type="match status" value="1"/>
</dbReference>
<keyword evidence="6" id="KW-1185">Reference proteome</keyword>
<evidence type="ECO:0000313" key="5">
    <source>
        <dbReference type="EMBL" id="KAJ3836156.1"/>
    </source>
</evidence>
<feature type="region of interest" description="Disordered" evidence="3">
    <location>
        <begin position="222"/>
        <end position="251"/>
    </location>
</feature>
<feature type="compositionally biased region" description="Basic residues" evidence="3">
    <location>
        <begin position="235"/>
        <end position="248"/>
    </location>
</feature>
<name>A0AA38P4Q7_9AGAR</name>
<evidence type="ECO:0000256" key="3">
    <source>
        <dbReference type="SAM" id="MobiDB-lite"/>
    </source>
</evidence>
<dbReference type="GO" id="GO:0005634">
    <property type="term" value="C:nucleus"/>
    <property type="evidence" value="ECO:0007669"/>
    <property type="project" value="TreeGrafter"/>
</dbReference>
<dbReference type="InterPro" id="IPR012677">
    <property type="entry name" value="Nucleotide-bd_a/b_plait_sf"/>
</dbReference>
<keyword evidence="1 2" id="KW-0694">RNA-binding</keyword>
<feature type="compositionally biased region" description="Acidic residues" evidence="3">
    <location>
        <begin position="301"/>
        <end position="317"/>
    </location>
</feature>
<dbReference type="Pfam" id="PF00076">
    <property type="entry name" value="RRM_1"/>
    <property type="match status" value="1"/>
</dbReference>
<dbReference type="SUPFAM" id="SSF54928">
    <property type="entry name" value="RNA-binding domain, RBD"/>
    <property type="match status" value="1"/>
</dbReference>
<dbReference type="GO" id="GO:0003729">
    <property type="term" value="F:mRNA binding"/>
    <property type="evidence" value="ECO:0007669"/>
    <property type="project" value="TreeGrafter"/>
</dbReference>
<organism evidence="5 6">
    <name type="scientific">Lentinula raphanica</name>
    <dbReference type="NCBI Taxonomy" id="153919"/>
    <lineage>
        <taxon>Eukaryota</taxon>
        <taxon>Fungi</taxon>
        <taxon>Dikarya</taxon>
        <taxon>Basidiomycota</taxon>
        <taxon>Agaricomycotina</taxon>
        <taxon>Agaricomycetes</taxon>
        <taxon>Agaricomycetidae</taxon>
        <taxon>Agaricales</taxon>
        <taxon>Marasmiineae</taxon>
        <taxon>Omphalotaceae</taxon>
        <taxon>Lentinula</taxon>
    </lineage>
</organism>
<dbReference type="Proteomes" id="UP001163846">
    <property type="component" value="Unassembled WGS sequence"/>
</dbReference>
<dbReference type="InterPro" id="IPR000504">
    <property type="entry name" value="RRM_dom"/>
</dbReference>
<accession>A0AA38P4Q7</accession>
<feature type="region of interest" description="Disordered" evidence="3">
    <location>
        <begin position="273"/>
        <end position="317"/>
    </location>
</feature>
<evidence type="ECO:0000256" key="2">
    <source>
        <dbReference type="PROSITE-ProRule" id="PRU00176"/>
    </source>
</evidence>
<gene>
    <name evidence="5" type="ORF">F5878DRAFT_277234</name>
</gene>
<reference evidence="5" key="1">
    <citation type="submission" date="2022-08" db="EMBL/GenBank/DDBJ databases">
        <authorList>
            <consortium name="DOE Joint Genome Institute"/>
            <person name="Min B."/>
            <person name="Riley R."/>
            <person name="Sierra-Patev S."/>
            <person name="Naranjo-Ortiz M."/>
            <person name="Looney B."/>
            <person name="Konkel Z."/>
            <person name="Slot J.C."/>
            <person name="Sakamoto Y."/>
            <person name="Steenwyk J.L."/>
            <person name="Rokas A."/>
            <person name="Carro J."/>
            <person name="Camarero S."/>
            <person name="Ferreira P."/>
            <person name="Molpeceres G."/>
            <person name="Ruiz-Duenas F.J."/>
            <person name="Serrano A."/>
            <person name="Henrissat B."/>
            <person name="Drula E."/>
            <person name="Hughes K.W."/>
            <person name="Mata J.L."/>
            <person name="Ishikawa N.K."/>
            <person name="Vargas-Isla R."/>
            <person name="Ushijima S."/>
            <person name="Smith C.A."/>
            <person name="Ahrendt S."/>
            <person name="Andreopoulos W."/>
            <person name="He G."/>
            <person name="Labutti K."/>
            <person name="Lipzen A."/>
            <person name="Ng V."/>
            <person name="Sandor L."/>
            <person name="Barry K."/>
            <person name="Martinez A.T."/>
            <person name="Xiao Y."/>
            <person name="Gibbons J.G."/>
            <person name="Terashima K."/>
            <person name="Hibbett D.S."/>
            <person name="Grigoriev I.V."/>
        </authorList>
    </citation>
    <scope>NUCLEOTIDE SEQUENCE</scope>
    <source>
        <strain evidence="5">TFB9207</strain>
    </source>
</reference>
<dbReference type="SMART" id="SM00360">
    <property type="entry name" value="RRM"/>
    <property type="match status" value="1"/>
</dbReference>
<evidence type="ECO:0000313" key="6">
    <source>
        <dbReference type="Proteomes" id="UP001163846"/>
    </source>
</evidence>
<dbReference type="PANTHER" id="PTHR19965:SF35">
    <property type="entry name" value="RNA ANNEALING PROTEIN YRA1"/>
    <property type="match status" value="1"/>
</dbReference>
<dbReference type="InterPro" id="IPR051229">
    <property type="entry name" value="ALYREF_mRNA_export"/>
</dbReference>
<protein>
    <recommendedName>
        <fullName evidence="4">RRM domain-containing protein</fullName>
    </recommendedName>
</protein>
<dbReference type="EMBL" id="MU806344">
    <property type="protein sequence ID" value="KAJ3836156.1"/>
    <property type="molecule type" value="Genomic_DNA"/>
</dbReference>
<feature type="domain" description="RRM" evidence="4">
    <location>
        <begin position="67"/>
        <end position="148"/>
    </location>
</feature>
<dbReference type="AlphaFoldDB" id="A0AA38P4Q7"/>
<feature type="compositionally biased region" description="Polar residues" evidence="3">
    <location>
        <begin position="13"/>
        <end position="22"/>
    </location>
</feature>
<dbReference type="PANTHER" id="PTHR19965">
    <property type="entry name" value="RNA AND EXPORT FACTOR BINDING PROTEIN"/>
    <property type="match status" value="1"/>
</dbReference>
<evidence type="ECO:0000256" key="1">
    <source>
        <dbReference type="ARBA" id="ARBA00022884"/>
    </source>
</evidence>
<feature type="region of interest" description="Disordered" evidence="3">
    <location>
        <begin position="153"/>
        <end position="199"/>
    </location>
</feature>
<proteinExistence type="predicted"/>
<feature type="compositionally biased region" description="Basic residues" evidence="3">
    <location>
        <begin position="287"/>
        <end position="296"/>
    </location>
</feature>
<feature type="region of interest" description="Disordered" evidence="3">
    <location>
        <begin position="1"/>
        <end position="32"/>
    </location>
</feature>
<comment type="caution">
    <text evidence="5">The sequence shown here is derived from an EMBL/GenBank/DDBJ whole genome shotgun (WGS) entry which is preliminary data.</text>
</comment>